<dbReference type="KEGG" id="det:DET0172"/>
<evidence type="ECO:0000313" key="2">
    <source>
        <dbReference type="EMBL" id="AAW40590.1"/>
    </source>
</evidence>
<dbReference type="AlphaFoldDB" id="Q3ZA29"/>
<keyword evidence="1" id="KW-1133">Transmembrane helix</keyword>
<accession>Q3ZA29</accession>
<proteinExistence type="predicted"/>
<feature type="transmembrane region" description="Helical" evidence="1">
    <location>
        <begin position="20"/>
        <end position="41"/>
    </location>
</feature>
<reference evidence="2 3" key="1">
    <citation type="journal article" date="2005" name="Science">
        <title>Genome sequence of the PCE-dechlorinating bacterium Dehalococcoides ethenogenes.</title>
        <authorList>
            <person name="Seshadri R."/>
            <person name="Adrian L."/>
            <person name="Fouts D.E."/>
            <person name="Eisen J.A."/>
            <person name="Phillippy A.M."/>
            <person name="Methe B.A."/>
            <person name="Ward N.L."/>
            <person name="Nelson W.C."/>
            <person name="Deboy R.T."/>
            <person name="Khouri H.M."/>
            <person name="Kolonay J.F."/>
            <person name="Dodson R.J."/>
            <person name="Daugherty S.C."/>
            <person name="Brinkac L.M."/>
            <person name="Sullivan S.A."/>
            <person name="Madupu R."/>
            <person name="Nelson K.E."/>
            <person name="Kang K.H."/>
            <person name="Impraim M."/>
            <person name="Tran K."/>
            <person name="Robinson J.M."/>
            <person name="Forberger H.A."/>
            <person name="Fraser C.M."/>
            <person name="Zinder S.H."/>
            <person name="Heidelberg J.F."/>
        </authorList>
    </citation>
    <scope>NUCLEOTIDE SEQUENCE [LARGE SCALE GENOMIC DNA]</scope>
    <source>
        <strain evidence="3">ATCC BAA-2266 / KCTC 15142 / 195</strain>
    </source>
</reference>
<evidence type="ECO:0000256" key="1">
    <source>
        <dbReference type="SAM" id="Phobius"/>
    </source>
</evidence>
<sequence>MVFPKVTRSLPEVSLKPSPPLKQIVTPLKIIMLIFIIYLLIGVKIINTATNGWAGQKEIGSVFLDFYSYNLVQRFDTYVIKDN</sequence>
<name>Q3ZA29_DEHM1</name>
<protein>
    <submittedName>
        <fullName evidence="2">Uncharacterized protein</fullName>
    </submittedName>
</protein>
<gene>
    <name evidence="2" type="ordered locus">DET0172</name>
</gene>
<dbReference type="STRING" id="243164.DET0172"/>
<keyword evidence="1" id="KW-0472">Membrane</keyword>
<dbReference type="EMBL" id="CP000027">
    <property type="protein sequence ID" value="AAW40590.1"/>
    <property type="molecule type" value="Genomic_DNA"/>
</dbReference>
<evidence type="ECO:0000313" key="3">
    <source>
        <dbReference type="Proteomes" id="UP000008289"/>
    </source>
</evidence>
<dbReference type="InParanoid" id="Q3ZA29"/>
<keyword evidence="1" id="KW-0812">Transmembrane</keyword>
<organism evidence="2 3">
    <name type="scientific">Dehalococcoides mccartyi (strain ATCC BAA-2266 / KCTC 15142 / 195)</name>
    <name type="common">Dehalococcoides ethenogenes (strain 195)</name>
    <dbReference type="NCBI Taxonomy" id="243164"/>
    <lineage>
        <taxon>Bacteria</taxon>
        <taxon>Bacillati</taxon>
        <taxon>Chloroflexota</taxon>
        <taxon>Dehalococcoidia</taxon>
        <taxon>Dehalococcoidales</taxon>
        <taxon>Dehalococcoidaceae</taxon>
        <taxon>Dehalococcoides</taxon>
    </lineage>
</organism>
<dbReference type="HOGENOM" id="CLU_2536998_0_0_0"/>
<keyword evidence="3" id="KW-1185">Reference proteome</keyword>
<dbReference type="Proteomes" id="UP000008289">
    <property type="component" value="Chromosome"/>
</dbReference>